<dbReference type="Gramene" id="AUR62026491-RA">
    <property type="protein sequence ID" value="AUR62026491-RA:cds"/>
    <property type="gene ID" value="AUR62026491"/>
</dbReference>
<dbReference type="InterPro" id="IPR055414">
    <property type="entry name" value="LRR_R13L4/SHOC2-like"/>
</dbReference>
<evidence type="ECO:0000259" key="11">
    <source>
        <dbReference type="Pfam" id="PF23598"/>
    </source>
</evidence>
<keyword evidence="13" id="KW-1185">Reference proteome</keyword>
<dbReference type="FunFam" id="3.80.10.10:FF:000400">
    <property type="entry name" value="Nuclear pore complex protein NUP107"/>
    <property type="match status" value="1"/>
</dbReference>
<organism evidence="12 13">
    <name type="scientific">Chenopodium quinoa</name>
    <name type="common">Quinoa</name>
    <dbReference type="NCBI Taxonomy" id="63459"/>
    <lineage>
        <taxon>Eukaryota</taxon>
        <taxon>Viridiplantae</taxon>
        <taxon>Streptophyta</taxon>
        <taxon>Embryophyta</taxon>
        <taxon>Tracheophyta</taxon>
        <taxon>Spermatophyta</taxon>
        <taxon>Magnoliopsida</taxon>
        <taxon>eudicotyledons</taxon>
        <taxon>Gunneridae</taxon>
        <taxon>Pentapetalae</taxon>
        <taxon>Caryophyllales</taxon>
        <taxon>Chenopodiaceae</taxon>
        <taxon>Chenopodioideae</taxon>
        <taxon>Atripliceae</taxon>
        <taxon>Chenopodium</taxon>
    </lineage>
</organism>
<dbReference type="GO" id="GO:0006887">
    <property type="term" value="P:exocytosis"/>
    <property type="evidence" value="ECO:0007669"/>
    <property type="project" value="UniProtKB-KW"/>
</dbReference>
<dbReference type="Pfam" id="PF23598">
    <property type="entry name" value="LRR_14"/>
    <property type="match status" value="2"/>
</dbReference>
<dbReference type="Pfam" id="PF16528">
    <property type="entry name" value="Exo84_C"/>
    <property type="match status" value="1"/>
</dbReference>
<dbReference type="SUPFAM" id="SSF52047">
    <property type="entry name" value="RNI-like"/>
    <property type="match status" value="1"/>
</dbReference>
<dbReference type="FunFam" id="3.80.10.10:FF:000383">
    <property type="entry name" value="Leucine-rich repeat receptor protein kinase EMS1"/>
    <property type="match status" value="2"/>
</dbReference>
<dbReference type="InterPro" id="IPR033961">
    <property type="entry name" value="Exo84"/>
</dbReference>
<comment type="subcellular location">
    <subcellularLocation>
        <location evidence="1">Membrane</location>
    </subcellularLocation>
</comment>
<evidence type="ECO:0000256" key="1">
    <source>
        <dbReference type="ARBA" id="ARBA00004370"/>
    </source>
</evidence>
<reference evidence="12" key="2">
    <citation type="submission" date="2021-03" db="UniProtKB">
        <authorList>
            <consortium name="EnsemblPlants"/>
        </authorList>
    </citation>
    <scope>IDENTIFICATION</scope>
</reference>
<sequence>MDHMVVGGSKELSLGDSNDFERESNLSLSDRLKVFKSSQFDPDAFIDSKCKRMAEKELKHLTMYLKDLKKASAEEMRKSVYANYSAFIRTAKEISALEGQLLSLRNLLSAQAAVVHGLADGVHVNSLSPGVQGPSDEELSNNKNSEVTKIETWLNEFLESLEVLLAERRVEEALAALDEAETVVEDANDRGSLKTTMLISLQNAITTSRLKLADQLVETVSQPSTKGAERRAVVMALKRLGDGPRAHSLLLNAHHQKLHHTIQILKPAATLSANPGAAYCTSLSQLVFSTIAQASSDSLAVFGEDNSYTSELVTWAVKETENLGVLVRRQSLTQSAASGNLRAAAHCVQICLGHCALLESQGLSLSPVLLKDFKPLVEQALSANLRRIEQNCAALASSDNWSLTPPPGGGVSQSRLSSSANRFNSMVQDLFEGVEPLETLQLGTPLLEGLIHVFHSYVNTLISAFPASVTEAIQDGLGPSIVKVADTEAQQLALLANALLLSDEFLPRAAAKMLPFNQTNRNEEPSRKDIDRQHRVAEQRDWKKRLQKSVDRLRDSFCRQHALELIFTDDGELRLTAHLYTRLDGYAEEPEWFPSSIFQELYMRLSQIAALASEMFVGRERFATLLLIRLTETVILWISDDQAFWEEIEQGTKPLGPYGLQQFYLDMEFVMLFASQGRFLSRNLQQVAKNIIARAINAVSATGIDPYSSLPEDEWFAEVAQIALKMLTGKANFGNEDREAISPAASASGRSLTSAFSHGSLTTIRLDTSGRLLKWVGRKCCDWEGIVCENTTYRVTEINLPGLISTEDFIGQTKMEGVLSPSIMRLSSLEVLDLGGLVSLSGNIPKSIGLHLVNLRKLNLFGNNLSGPIPESIGKLLKLEEIQLQENRFLGSIPSSIGSLKNLQILLLYSNRLSGFMPDTISNLVNLVTLDLHDNALKGPIPEKIGALSSLKSLDFSNNRLTGEIPASVTNLTAISTAYFDTNCLQGQIPFPVNPGDMPSLGFLRLQNNRLTGNIPSTFGYLSSLRRLSLANNKLEGALPSSFGDLSKLSELYLDGNRLSETIPKSIGKLSNLILLNLSHNFIQGPLPQEISTLKNLQILDLSFNHLTLQSIPKWLAELPSLSRILLAGCGIQGEFPEVLRATPSALQELDLSDNSLTGSIPAWIGKLTELYSLNLSRNSLISDIPDSITNLQDLGIIDLHSNNLTGSVEKVFQLETRFSGGSLTYVDLSNNSFSSGHESIGIGSQTGIQLLNLSNNLLKNGLPTSIGKIGSLKTLDFSNNQLTSALPESLGDASLLEILKLQRNHFNGNIPNGYLKLRKLRELDLSDNLLKGQIPIGKPLSGFPSSSYSGNRNLCGKPLPPCKI</sequence>
<accession>A0A803MBM4</accession>
<dbReference type="InterPro" id="IPR032675">
    <property type="entry name" value="LRR_dom_sf"/>
</dbReference>
<evidence type="ECO:0000259" key="10">
    <source>
        <dbReference type="Pfam" id="PF16528"/>
    </source>
</evidence>
<dbReference type="SMART" id="SM00365">
    <property type="entry name" value="LRR_SD22"/>
    <property type="match status" value="5"/>
</dbReference>
<dbReference type="SMART" id="SM00369">
    <property type="entry name" value="LRR_TYP"/>
    <property type="match status" value="12"/>
</dbReference>
<evidence type="ECO:0000313" key="13">
    <source>
        <dbReference type="Proteomes" id="UP000596660"/>
    </source>
</evidence>
<dbReference type="InterPro" id="IPR003591">
    <property type="entry name" value="Leu-rich_rpt_typical-subtyp"/>
</dbReference>
<dbReference type="InterPro" id="IPR042561">
    <property type="entry name" value="Exo84_C_1"/>
</dbReference>
<dbReference type="Proteomes" id="UP000596660">
    <property type="component" value="Unplaced"/>
</dbReference>
<dbReference type="PANTHER" id="PTHR21426">
    <property type="entry name" value="EXOCYST COMPLEX COMPONENT 8"/>
    <property type="match status" value="1"/>
</dbReference>
<dbReference type="FunFam" id="3.80.10.10:FF:000716">
    <property type="entry name" value="LRR receptor-like serine/threonine-protein kinase GSO1"/>
    <property type="match status" value="1"/>
</dbReference>
<name>A0A803MBM4_CHEQI</name>
<dbReference type="Gene3D" id="1.20.58.1210">
    <property type="entry name" value="Exo84p, N-terminal helical domain"/>
    <property type="match status" value="1"/>
</dbReference>
<keyword evidence="8" id="KW-0472">Membrane</keyword>
<evidence type="ECO:0000256" key="4">
    <source>
        <dbReference type="ARBA" id="ARBA00022483"/>
    </source>
</evidence>
<evidence type="ECO:0000256" key="8">
    <source>
        <dbReference type="ARBA" id="ARBA00023136"/>
    </source>
</evidence>
<dbReference type="SUPFAM" id="SSF74788">
    <property type="entry name" value="Cullin repeat-like"/>
    <property type="match status" value="1"/>
</dbReference>
<dbReference type="PANTHER" id="PTHR21426:SF15">
    <property type="entry name" value="EXOCYST COMPLEX COMPONENT EXO84A"/>
    <property type="match status" value="1"/>
</dbReference>
<dbReference type="PRINTS" id="PR00019">
    <property type="entry name" value="LEURICHRPT"/>
</dbReference>
<feature type="domain" description="Disease resistance R13L4/SHOC-2-like LRR" evidence="11">
    <location>
        <begin position="819"/>
        <end position="934"/>
    </location>
</feature>
<evidence type="ECO:0000256" key="7">
    <source>
        <dbReference type="ARBA" id="ARBA00022737"/>
    </source>
</evidence>
<dbReference type="GO" id="GO:0006893">
    <property type="term" value="P:Golgi to plasma membrane transport"/>
    <property type="evidence" value="ECO:0007669"/>
    <property type="project" value="TreeGrafter"/>
</dbReference>
<dbReference type="GO" id="GO:0008104">
    <property type="term" value="P:intracellular protein localization"/>
    <property type="evidence" value="ECO:0007669"/>
    <property type="project" value="TreeGrafter"/>
</dbReference>
<evidence type="ECO:0000256" key="9">
    <source>
        <dbReference type="SAM" id="Coils"/>
    </source>
</evidence>
<dbReference type="InterPro" id="IPR032403">
    <property type="entry name" value="Exo84_C"/>
</dbReference>
<evidence type="ECO:0000256" key="2">
    <source>
        <dbReference type="ARBA" id="ARBA00007210"/>
    </source>
</evidence>
<dbReference type="InterPro" id="IPR042560">
    <property type="entry name" value="Exo84_C_2"/>
</dbReference>
<evidence type="ECO:0000256" key="6">
    <source>
        <dbReference type="ARBA" id="ARBA00022729"/>
    </source>
</evidence>
<feature type="domain" description="Exocyst component Exo84 C-terminal" evidence="10">
    <location>
        <begin position="153"/>
        <end position="365"/>
    </location>
</feature>
<dbReference type="GO" id="GO:0000145">
    <property type="term" value="C:exocyst"/>
    <property type="evidence" value="ECO:0007669"/>
    <property type="project" value="InterPro"/>
</dbReference>
<dbReference type="EnsemblPlants" id="AUR62026491-RA">
    <property type="protein sequence ID" value="AUR62026491-RA:cds"/>
    <property type="gene ID" value="AUR62026491"/>
</dbReference>
<evidence type="ECO:0008006" key="14">
    <source>
        <dbReference type="Google" id="ProtNLM"/>
    </source>
</evidence>
<dbReference type="Pfam" id="PF08700">
    <property type="entry name" value="VPS51_Exo84_N"/>
    <property type="match status" value="1"/>
</dbReference>
<evidence type="ECO:0000313" key="12">
    <source>
        <dbReference type="EnsemblPlants" id="AUR62026491-RA:cds"/>
    </source>
</evidence>
<dbReference type="InterPro" id="IPR016159">
    <property type="entry name" value="Cullin_repeat-like_dom_sf"/>
</dbReference>
<comment type="similarity">
    <text evidence="2">Belongs to the EXO84 family.</text>
</comment>
<feature type="coiled-coil region" evidence="9">
    <location>
        <begin position="163"/>
        <end position="190"/>
    </location>
</feature>
<proteinExistence type="inferred from homology"/>
<dbReference type="InterPro" id="IPR001611">
    <property type="entry name" value="Leu-rich_rpt"/>
</dbReference>
<reference evidence="12" key="1">
    <citation type="journal article" date="2017" name="Nature">
        <title>The genome of Chenopodium quinoa.</title>
        <authorList>
            <person name="Jarvis D.E."/>
            <person name="Ho Y.S."/>
            <person name="Lightfoot D.J."/>
            <person name="Schmoeckel S.M."/>
            <person name="Li B."/>
            <person name="Borm T.J.A."/>
            <person name="Ohyanagi H."/>
            <person name="Mineta K."/>
            <person name="Michell C.T."/>
            <person name="Saber N."/>
            <person name="Kharbatia N.M."/>
            <person name="Rupper R.R."/>
            <person name="Sharp A.R."/>
            <person name="Dally N."/>
            <person name="Boughton B.A."/>
            <person name="Woo Y.H."/>
            <person name="Gao G."/>
            <person name="Schijlen E.G.W.M."/>
            <person name="Guo X."/>
            <person name="Momin A.A."/>
            <person name="Negrao S."/>
            <person name="Al-Babili S."/>
            <person name="Gehring C."/>
            <person name="Roessner U."/>
            <person name="Jung C."/>
            <person name="Murphy K."/>
            <person name="Arold S.T."/>
            <person name="Gojobori T."/>
            <person name="van der Linden C.G."/>
            <person name="van Loo E.N."/>
            <person name="Jellen E.N."/>
            <person name="Maughan P.J."/>
            <person name="Tester M."/>
        </authorList>
    </citation>
    <scope>NUCLEOTIDE SEQUENCE [LARGE SCALE GENOMIC DNA]</scope>
    <source>
        <strain evidence="12">cv. PI 614886</strain>
    </source>
</reference>
<keyword evidence="5" id="KW-0433">Leucine-rich repeat</keyword>
<dbReference type="SUPFAM" id="SSF52058">
    <property type="entry name" value="L domain-like"/>
    <property type="match status" value="1"/>
</dbReference>
<keyword evidence="4" id="KW-0268">Exocytosis</keyword>
<keyword evidence="7" id="KW-0677">Repeat</keyword>
<dbReference type="Gene3D" id="1.20.58.1220">
    <property type="entry name" value="Exo84p, C-terminal helical domain"/>
    <property type="match status" value="1"/>
</dbReference>
<evidence type="ECO:0000256" key="3">
    <source>
        <dbReference type="ARBA" id="ARBA00022448"/>
    </source>
</evidence>
<evidence type="ECO:0000256" key="5">
    <source>
        <dbReference type="ARBA" id="ARBA00022614"/>
    </source>
</evidence>
<dbReference type="Gene3D" id="3.80.10.10">
    <property type="entry name" value="Ribonuclease Inhibitor"/>
    <property type="match status" value="4"/>
</dbReference>
<keyword evidence="9" id="KW-0175">Coiled coil</keyword>
<dbReference type="Pfam" id="PF00560">
    <property type="entry name" value="LRR_1"/>
    <property type="match status" value="2"/>
</dbReference>
<keyword evidence="6" id="KW-0732">Signal</keyword>
<keyword evidence="3" id="KW-0813">Transport</keyword>
<feature type="domain" description="Disease resistance R13L4/SHOC-2-like LRR" evidence="11">
    <location>
        <begin position="999"/>
        <end position="1177"/>
    </location>
</feature>
<dbReference type="GO" id="GO:0016020">
    <property type="term" value="C:membrane"/>
    <property type="evidence" value="ECO:0007669"/>
    <property type="project" value="UniProtKB-SubCell"/>
</dbReference>
<protein>
    <recommendedName>
        <fullName evidence="14">Exocyst complex component EXO84A</fullName>
    </recommendedName>
</protein>